<name>A0A0G4G0D9_9ALVE</name>
<sequence>MITVLYQEKDIPEEDWKQVFDLAVALINRMPASHAPYLSAYERLTGVQPLPYNVEKELLGEKEDAYKETRFKEGELVLFRYPLWHYGKVAIKYEPYKVQKVISPFIYRLKALRRSHDSGCGTHTVDGHSSCIRHMPVSLQKRLRSPPAKEEMMRKVVRHGEKKEKDRFVIWRNKKKKQLFLGRVIRKSRKQLKVHYYGSYGKGALMDRFYRPAMRRPDEQAVMFTYRNHKHLQPDLYDVEKANVAYDWR</sequence>
<organism evidence="1">
    <name type="scientific">Chromera velia CCMP2878</name>
    <dbReference type="NCBI Taxonomy" id="1169474"/>
    <lineage>
        <taxon>Eukaryota</taxon>
        <taxon>Sar</taxon>
        <taxon>Alveolata</taxon>
        <taxon>Colpodellida</taxon>
        <taxon>Chromeraceae</taxon>
        <taxon>Chromera</taxon>
    </lineage>
</organism>
<dbReference type="PhylomeDB" id="A0A0G4G0D9"/>
<evidence type="ECO:0000313" key="1">
    <source>
        <dbReference type="EMBL" id="CEM21327.1"/>
    </source>
</evidence>
<gene>
    <name evidence="1" type="ORF">Cvel_19616</name>
</gene>
<dbReference type="VEuPathDB" id="CryptoDB:Cvel_19616"/>
<protein>
    <submittedName>
        <fullName evidence="1">Uncharacterized protein</fullName>
    </submittedName>
</protein>
<dbReference type="AlphaFoldDB" id="A0A0G4G0D9"/>
<accession>A0A0G4G0D9</accession>
<dbReference type="EMBL" id="CDMZ01000780">
    <property type="protein sequence ID" value="CEM21327.1"/>
    <property type="molecule type" value="Genomic_DNA"/>
</dbReference>
<reference evidence="1" key="1">
    <citation type="submission" date="2014-11" db="EMBL/GenBank/DDBJ databases">
        <authorList>
            <person name="Otto D Thomas"/>
            <person name="Naeem Raeece"/>
        </authorList>
    </citation>
    <scope>NUCLEOTIDE SEQUENCE</scope>
</reference>
<proteinExistence type="predicted"/>